<proteinExistence type="inferred from homology"/>
<protein>
    <submittedName>
        <fullName evidence="6">Ferredoxin-thioredoxin reductase variable chain</fullName>
    </submittedName>
</protein>
<comment type="function">
    <text evidence="3">Variable subunit of the ferredoxin-thioredoxin reductase (FTR), which catalyzes the two-electron reduction of thioredoxins by the electrons provided by reduced ferredoxin.</text>
</comment>
<dbReference type="InterPro" id="IPR004207">
    <property type="entry name" value="Fd_thioredoxin_Rdtase_alpha"/>
</dbReference>
<evidence type="ECO:0000259" key="5">
    <source>
        <dbReference type="Pfam" id="PF02941"/>
    </source>
</evidence>
<reference evidence="6" key="1">
    <citation type="journal article" date="2022" name="Genome Biol. Evol.">
        <title>A New Gene Family Diagnostic for Intracellular Biomineralization of Amorphous Ca Carbonates by Cyanobacteria.</title>
        <authorList>
            <person name="Benzerara K."/>
            <person name="Duprat E."/>
            <person name="Bitard-Feildel T."/>
            <person name="Caumes G."/>
            <person name="Cassier-Chauvat C."/>
            <person name="Chauvat F."/>
            <person name="Dezi M."/>
            <person name="Diop S.I."/>
            <person name="Gaschignard G."/>
            <person name="Gorgen S."/>
            <person name="Gugger M."/>
            <person name="Lopez-Garcia P."/>
            <person name="Millet M."/>
            <person name="Skouri-Panet F."/>
            <person name="Moreira D."/>
            <person name="Callebaut I."/>
        </authorList>
    </citation>
    <scope>NUCLEOTIDE SEQUENCE</scope>
    <source>
        <strain evidence="6">G9</strain>
    </source>
</reference>
<evidence type="ECO:0000313" key="7">
    <source>
        <dbReference type="Proteomes" id="UP001154265"/>
    </source>
</evidence>
<evidence type="ECO:0000256" key="4">
    <source>
        <dbReference type="ARBA" id="ARBA00034490"/>
    </source>
</evidence>
<evidence type="ECO:0000256" key="2">
    <source>
        <dbReference type="ARBA" id="ARBA00026011"/>
    </source>
</evidence>
<organism evidence="6 7">
    <name type="scientific">Candidatus Synechococcus calcipolaris G9</name>
    <dbReference type="NCBI Taxonomy" id="1497997"/>
    <lineage>
        <taxon>Bacteria</taxon>
        <taxon>Bacillati</taxon>
        <taxon>Cyanobacteriota</taxon>
        <taxon>Cyanophyceae</taxon>
        <taxon>Synechococcales</taxon>
        <taxon>Synechococcaceae</taxon>
        <taxon>Synechococcus</taxon>
    </lineage>
</organism>
<dbReference type="InterPro" id="IPR008990">
    <property type="entry name" value="Elect_transpt_acc-like_dom_sf"/>
</dbReference>
<comment type="caution">
    <text evidence="6">The sequence shown here is derived from an EMBL/GenBank/DDBJ whole genome shotgun (WGS) entry which is preliminary data.</text>
</comment>
<dbReference type="PANTHER" id="PTHR46937">
    <property type="entry name" value="FERREDOXIN-THIOREDOXIN REDUCTASE, VARIABLE CHAIN"/>
    <property type="match status" value="1"/>
</dbReference>
<keyword evidence="7" id="KW-1185">Reference proteome</keyword>
<feature type="domain" description="Ferredoxin thioredoxin reductase alpha chain" evidence="5">
    <location>
        <begin position="3"/>
        <end position="69"/>
    </location>
</feature>
<accession>A0ABT6EWP2</accession>
<dbReference type="InterPro" id="IPR044166">
    <property type="entry name" value="FTRV"/>
</dbReference>
<evidence type="ECO:0000256" key="3">
    <source>
        <dbReference type="ARBA" id="ARBA00034474"/>
    </source>
</evidence>
<dbReference type="EMBL" id="JAKKUT010000002">
    <property type="protein sequence ID" value="MDG2990178.1"/>
    <property type="molecule type" value="Genomic_DNA"/>
</dbReference>
<comment type="similarity">
    <text evidence="4">Belongs to the ferredoxin thioredoxin reductase alpha subunit family.</text>
</comment>
<keyword evidence="1" id="KW-0560">Oxidoreductase</keyword>
<reference evidence="6" key="2">
    <citation type="submission" date="2022-01" db="EMBL/GenBank/DDBJ databases">
        <authorList>
            <person name="Zivanovic Y."/>
            <person name="Moreira D."/>
            <person name="Lopez-Garcia P."/>
        </authorList>
    </citation>
    <scope>NUCLEOTIDE SEQUENCE</scope>
    <source>
        <strain evidence="6">G9</strain>
    </source>
</reference>
<dbReference type="SUPFAM" id="SSF50090">
    <property type="entry name" value="Electron transport accessory proteins"/>
    <property type="match status" value="1"/>
</dbReference>
<comment type="subunit">
    <text evidence="2">Heterodimer of subunit A (variable subunit) and subunit B (catalytic subunit). Heterodimeric FTR forms a complex with ferredoxin and thioredoxin.</text>
</comment>
<sequence>MTVGTRVRVKSSIMVYHHPQHRNQPLDIKGMEGEIIAVLETWQGRVISPNFPYQVRFAPKFLAHLQPDELDVIEN</sequence>
<evidence type="ECO:0000256" key="1">
    <source>
        <dbReference type="ARBA" id="ARBA00023002"/>
    </source>
</evidence>
<dbReference type="Gene3D" id="2.30.30.50">
    <property type="match status" value="1"/>
</dbReference>
<name>A0ABT6EWP2_9SYNE</name>
<gene>
    <name evidence="6" type="ORF">L3556_04390</name>
</gene>
<dbReference type="Proteomes" id="UP001154265">
    <property type="component" value="Unassembled WGS sequence"/>
</dbReference>
<dbReference type="PANTHER" id="PTHR46937:SF4">
    <property type="entry name" value="FERREDOXIN-THIOREDOXIN REDUCTASE SUBUNIT A1, CHLOROPLASTIC"/>
    <property type="match status" value="1"/>
</dbReference>
<evidence type="ECO:0000313" key="6">
    <source>
        <dbReference type="EMBL" id="MDG2990178.1"/>
    </source>
</evidence>
<dbReference type="Pfam" id="PF02941">
    <property type="entry name" value="FeThRed_A"/>
    <property type="match status" value="1"/>
</dbReference>